<dbReference type="Gene3D" id="1.20.120.160">
    <property type="entry name" value="HPT domain"/>
    <property type="match status" value="1"/>
</dbReference>
<proteinExistence type="predicted"/>
<organism evidence="1 2">
    <name type="scientific">Parabacteroides hominis</name>
    <dbReference type="NCBI Taxonomy" id="2763057"/>
    <lineage>
        <taxon>Bacteria</taxon>
        <taxon>Pseudomonadati</taxon>
        <taxon>Bacteroidota</taxon>
        <taxon>Bacteroidia</taxon>
        <taxon>Bacteroidales</taxon>
        <taxon>Tannerellaceae</taxon>
        <taxon>Parabacteroides</taxon>
    </lineage>
</organism>
<evidence type="ECO:0000313" key="2">
    <source>
        <dbReference type="Proteomes" id="UP000651475"/>
    </source>
</evidence>
<dbReference type="SUPFAM" id="SSF47226">
    <property type="entry name" value="Histidine-containing phosphotransfer domain, HPT domain"/>
    <property type="match status" value="1"/>
</dbReference>
<dbReference type="RefSeq" id="WP_186929017.1">
    <property type="nucleotide sequence ID" value="NZ_JACOOJ010000006.1"/>
</dbReference>
<protein>
    <submittedName>
        <fullName evidence="1">Hpt domain-containing protein</fullName>
    </submittedName>
</protein>
<reference evidence="1 2" key="1">
    <citation type="submission" date="2020-08" db="EMBL/GenBank/DDBJ databases">
        <title>Genome public.</title>
        <authorList>
            <person name="Liu C."/>
            <person name="Sun Q."/>
        </authorList>
    </citation>
    <scope>NUCLEOTIDE SEQUENCE [LARGE SCALE GENOMIC DNA]</scope>
    <source>
        <strain evidence="1 2">NSJ-79</strain>
    </source>
</reference>
<sequence length="118" mass="13684">MTSEYKQELIGMGVDVDKALDRFMGSEALYEKFLLKFVQDRSFQKMVGFVNAGDIPQAFMQAHTMKGIAANLELGYLLEVLVPITEQLRHGELERIPEEQEDLEIRYNKLCTIIRKYH</sequence>
<dbReference type="EMBL" id="JACOOJ010000006">
    <property type="protein sequence ID" value="MBC5632242.1"/>
    <property type="molecule type" value="Genomic_DNA"/>
</dbReference>
<keyword evidence="2" id="KW-1185">Reference proteome</keyword>
<gene>
    <name evidence="1" type="ORF">H8S65_05570</name>
</gene>
<comment type="caution">
    <text evidence="1">The sequence shown here is derived from an EMBL/GenBank/DDBJ whole genome shotgun (WGS) entry which is preliminary data.</text>
</comment>
<name>A0ABR7DLL3_9BACT</name>
<dbReference type="Proteomes" id="UP000651475">
    <property type="component" value="Unassembled WGS sequence"/>
</dbReference>
<dbReference type="InterPro" id="IPR036641">
    <property type="entry name" value="HPT_dom_sf"/>
</dbReference>
<evidence type="ECO:0000313" key="1">
    <source>
        <dbReference type="EMBL" id="MBC5632242.1"/>
    </source>
</evidence>
<accession>A0ABR7DLL3</accession>